<reference evidence="2" key="1">
    <citation type="journal article" date="2021" name="IMA Fungus">
        <title>Genomic characterization of three marine fungi, including Emericellopsis atlantica sp. nov. with signatures of a generalist lifestyle and marine biomass degradation.</title>
        <authorList>
            <person name="Hagestad O.C."/>
            <person name="Hou L."/>
            <person name="Andersen J.H."/>
            <person name="Hansen E.H."/>
            <person name="Altermark B."/>
            <person name="Li C."/>
            <person name="Kuhnert E."/>
            <person name="Cox R.J."/>
            <person name="Crous P.W."/>
            <person name="Spatafora J.W."/>
            <person name="Lail K."/>
            <person name="Amirebrahimi M."/>
            <person name="Lipzen A."/>
            <person name="Pangilinan J."/>
            <person name="Andreopoulos W."/>
            <person name="Hayes R.D."/>
            <person name="Ng V."/>
            <person name="Grigoriev I.V."/>
            <person name="Jackson S.A."/>
            <person name="Sutton T.D.S."/>
            <person name="Dobson A.D.W."/>
            <person name="Rama T."/>
        </authorList>
    </citation>
    <scope>NUCLEOTIDE SEQUENCE</scope>
    <source>
        <strain evidence="2">TRa3180A</strain>
    </source>
</reference>
<protein>
    <recommendedName>
        <fullName evidence="1">2EXR domain-containing protein</fullName>
    </recommendedName>
</protein>
<keyword evidence="3" id="KW-1185">Reference proteome</keyword>
<evidence type="ECO:0000313" key="3">
    <source>
        <dbReference type="Proteomes" id="UP000887226"/>
    </source>
</evidence>
<dbReference type="PANTHER" id="PTHR35910">
    <property type="entry name" value="2EXR DOMAIN-CONTAINING PROTEIN"/>
    <property type="match status" value="1"/>
</dbReference>
<dbReference type="Pfam" id="PF20150">
    <property type="entry name" value="2EXR"/>
    <property type="match status" value="1"/>
</dbReference>
<name>A0A9P8CIB5_9HELO</name>
<dbReference type="InterPro" id="IPR045518">
    <property type="entry name" value="2EXR"/>
</dbReference>
<evidence type="ECO:0000313" key="2">
    <source>
        <dbReference type="EMBL" id="KAG9248143.1"/>
    </source>
</evidence>
<gene>
    <name evidence="2" type="ORF">BJ878DRAFT_83427</name>
</gene>
<feature type="domain" description="2EXR" evidence="1">
    <location>
        <begin position="15"/>
        <end position="96"/>
    </location>
</feature>
<comment type="caution">
    <text evidence="2">The sequence shown here is derived from an EMBL/GenBank/DDBJ whole genome shotgun (WGS) entry which is preliminary data.</text>
</comment>
<dbReference type="PANTHER" id="PTHR35910:SF6">
    <property type="entry name" value="2EXR DOMAIN-CONTAINING PROTEIN"/>
    <property type="match status" value="1"/>
</dbReference>
<dbReference type="Proteomes" id="UP000887226">
    <property type="component" value="Unassembled WGS sequence"/>
</dbReference>
<proteinExistence type="predicted"/>
<dbReference type="EMBL" id="MU253755">
    <property type="protein sequence ID" value="KAG9248143.1"/>
    <property type="molecule type" value="Genomic_DNA"/>
</dbReference>
<sequence>MFLDHTKLVEENAKFALFSQFAPEIRFDIWKYACAERTISLRYLLEKDICVTTTKPPGVLHACHESRMEALKVYSLFFGTHSMPARIYFNPRLDTLHLPRHRPMGYDDTLRDFRYFLDDDTVLNEVKTVAIDHVDVDVRRPWEAYNKLALLRTLPNLKELVLVVGEVQGTGEGDVTPQEQAQTMTRIWAAFCEIVAIEEKGLKDGCKDTEMDHVKWQLPRIFIRSYLNDEVGMLFRETDFTAPDHVSLSSIISNKIK</sequence>
<dbReference type="AlphaFoldDB" id="A0A9P8CIB5"/>
<evidence type="ECO:0000259" key="1">
    <source>
        <dbReference type="Pfam" id="PF20150"/>
    </source>
</evidence>
<accession>A0A9P8CIB5</accession>
<dbReference type="OrthoDB" id="3513892at2759"/>
<organism evidence="2 3">
    <name type="scientific">Calycina marina</name>
    <dbReference type="NCBI Taxonomy" id="1763456"/>
    <lineage>
        <taxon>Eukaryota</taxon>
        <taxon>Fungi</taxon>
        <taxon>Dikarya</taxon>
        <taxon>Ascomycota</taxon>
        <taxon>Pezizomycotina</taxon>
        <taxon>Leotiomycetes</taxon>
        <taxon>Helotiales</taxon>
        <taxon>Pezizellaceae</taxon>
        <taxon>Calycina</taxon>
    </lineage>
</organism>